<feature type="domain" description="KIB1-4 beta-propeller" evidence="1">
    <location>
        <begin position="64"/>
        <end position="383"/>
    </location>
</feature>
<dbReference type="Proteomes" id="UP001632038">
    <property type="component" value="Unassembled WGS sequence"/>
</dbReference>
<evidence type="ECO:0000313" key="3">
    <source>
        <dbReference type="Proteomes" id="UP001632038"/>
    </source>
</evidence>
<protein>
    <recommendedName>
        <fullName evidence="1">KIB1-4 beta-propeller domain-containing protein</fullName>
    </recommendedName>
</protein>
<dbReference type="AlphaFoldDB" id="A0ABD3E3U2"/>
<dbReference type="InterPro" id="IPR005174">
    <property type="entry name" value="KIB1-4_b-propeller"/>
</dbReference>
<evidence type="ECO:0000259" key="1">
    <source>
        <dbReference type="Pfam" id="PF03478"/>
    </source>
</evidence>
<keyword evidence="3" id="KW-1185">Reference proteome</keyword>
<gene>
    <name evidence="2" type="ORF">CASFOL_008717</name>
</gene>
<dbReference type="Pfam" id="PF03478">
    <property type="entry name" value="Beta-prop_KIB1-4"/>
    <property type="match status" value="1"/>
</dbReference>
<comment type="caution">
    <text evidence="2">The sequence shown here is derived from an EMBL/GenBank/DDBJ whole genome shotgun (WGS) entry which is preliminary data.</text>
</comment>
<proteinExistence type="predicted"/>
<organism evidence="2 3">
    <name type="scientific">Castilleja foliolosa</name>
    <dbReference type="NCBI Taxonomy" id="1961234"/>
    <lineage>
        <taxon>Eukaryota</taxon>
        <taxon>Viridiplantae</taxon>
        <taxon>Streptophyta</taxon>
        <taxon>Embryophyta</taxon>
        <taxon>Tracheophyta</taxon>
        <taxon>Spermatophyta</taxon>
        <taxon>Magnoliopsida</taxon>
        <taxon>eudicotyledons</taxon>
        <taxon>Gunneridae</taxon>
        <taxon>Pentapetalae</taxon>
        <taxon>asterids</taxon>
        <taxon>lamiids</taxon>
        <taxon>Lamiales</taxon>
        <taxon>Orobanchaceae</taxon>
        <taxon>Pedicularideae</taxon>
        <taxon>Castillejinae</taxon>
        <taxon>Castilleja</taxon>
    </lineage>
</organism>
<dbReference type="PANTHER" id="PTHR44259">
    <property type="entry name" value="OS07G0183000 PROTEIN-RELATED"/>
    <property type="match status" value="1"/>
</dbReference>
<dbReference type="EMBL" id="JAVIJP010000009">
    <property type="protein sequence ID" value="KAL3647749.1"/>
    <property type="molecule type" value="Genomic_DNA"/>
</dbReference>
<name>A0ABD3E3U2_9LAMI</name>
<dbReference type="PANTHER" id="PTHR44259:SF37">
    <property type="entry name" value="DUF1618 DOMAIN-CONTAINING PROTEIN"/>
    <property type="match status" value="1"/>
</dbReference>
<reference evidence="3" key="1">
    <citation type="journal article" date="2024" name="IScience">
        <title>Strigolactones Initiate the Formation of Haustorium-like Structures in Castilleja.</title>
        <authorList>
            <person name="Buerger M."/>
            <person name="Peterson D."/>
            <person name="Chory J."/>
        </authorList>
    </citation>
    <scope>NUCLEOTIDE SEQUENCE [LARGE SCALE GENOMIC DNA]</scope>
</reference>
<dbReference type="InterPro" id="IPR050942">
    <property type="entry name" value="F-box_BR-signaling"/>
</dbReference>
<evidence type="ECO:0000313" key="2">
    <source>
        <dbReference type="EMBL" id="KAL3647749.1"/>
    </source>
</evidence>
<accession>A0ABD3E3U2</accession>
<sequence>MVEMAKPIFSSSLGLIRLISPFKSPNYGRMMSTTTTAAHGLINNPSPCLMLPPTFDGDNVVYNFYNLAQNKILKFNNDKLIPEQDTRIVGSSHGWLALFNERNLDVILTNPITRRHVKLPPRKSDEPQYYTDRESGVSKVIISCDAEHEECQAMLIGDDSRLSFCRPGRSPTEWTPLGASCRNERARCYKDLVYSRRHNLFFCVTEPTNGDDFEAWDVASDPPRLRWENRDDLMDHYTDWSFRAEGLLTAETDLITDSFTHLVFVEQTDQLFYVTRHIVHQMAPDGSSVEDLDDDSYPYKTVSFDVLKLDWELDGVGGRLSHLDGGSLDGLAMFVGLNHSFAVTANEDNGLKPNSIFFTDAMDFTPPKWSDRKYGGHDIGIFDFENKTISPCYYPCDVQSFKRIMPEPMWFIPSHI</sequence>